<accession>X1UQR2</accession>
<dbReference type="EMBL" id="BARW01018075">
    <property type="protein sequence ID" value="GAI94689.1"/>
    <property type="molecule type" value="Genomic_DNA"/>
</dbReference>
<name>X1UQR2_9ZZZZ</name>
<proteinExistence type="predicted"/>
<reference evidence="1" key="1">
    <citation type="journal article" date="2014" name="Front. Microbiol.">
        <title>High frequency of phylogenetically diverse reductive dehalogenase-homologous genes in deep subseafloor sedimentary metagenomes.</title>
        <authorList>
            <person name="Kawai M."/>
            <person name="Futagami T."/>
            <person name="Toyoda A."/>
            <person name="Takaki Y."/>
            <person name="Nishi S."/>
            <person name="Hori S."/>
            <person name="Arai W."/>
            <person name="Tsubouchi T."/>
            <person name="Morono Y."/>
            <person name="Uchiyama I."/>
            <person name="Ito T."/>
            <person name="Fujiyama A."/>
            <person name="Inagaki F."/>
            <person name="Takami H."/>
        </authorList>
    </citation>
    <scope>NUCLEOTIDE SEQUENCE</scope>
    <source>
        <strain evidence="1">Expedition CK06-06</strain>
    </source>
</reference>
<comment type="caution">
    <text evidence="1">The sequence shown here is derived from an EMBL/GenBank/DDBJ whole genome shotgun (WGS) entry which is preliminary data.</text>
</comment>
<sequence>MKSDLPVLGIMKRKISYTLILGLDQSTPGKEISEVDIEYVLKLIANNGFPLVLSVYLVWKLEFFITEIVKNQKEFSHNVTAEIKEIKQTINELRVDIAKNQ</sequence>
<protein>
    <submittedName>
        <fullName evidence="1">Uncharacterized protein</fullName>
    </submittedName>
</protein>
<dbReference type="AlphaFoldDB" id="X1UQR2"/>
<evidence type="ECO:0000313" key="1">
    <source>
        <dbReference type="EMBL" id="GAI94689.1"/>
    </source>
</evidence>
<gene>
    <name evidence="1" type="ORF">S12H4_31033</name>
</gene>
<organism evidence="1">
    <name type="scientific">marine sediment metagenome</name>
    <dbReference type="NCBI Taxonomy" id="412755"/>
    <lineage>
        <taxon>unclassified sequences</taxon>
        <taxon>metagenomes</taxon>
        <taxon>ecological metagenomes</taxon>
    </lineage>
</organism>